<dbReference type="Proteomes" id="UP000275199">
    <property type="component" value="Unassembled WGS sequence"/>
</dbReference>
<gene>
    <name evidence="1" type="ORF">EF096_09130</name>
</gene>
<organism evidence="1 2">
    <name type="scientific">Pseudomonas neustonica</name>
    <dbReference type="NCBI Taxonomy" id="2487346"/>
    <lineage>
        <taxon>Bacteria</taxon>
        <taxon>Pseudomonadati</taxon>
        <taxon>Pseudomonadota</taxon>
        <taxon>Gammaproteobacteria</taxon>
        <taxon>Pseudomonadales</taxon>
        <taxon>Pseudomonadaceae</taxon>
        <taxon>Pseudomonas</taxon>
    </lineage>
</organism>
<name>A0ABX9XIN8_9PSED</name>
<proteinExistence type="predicted"/>
<protein>
    <submittedName>
        <fullName evidence="1">Uncharacterized protein</fullName>
    </submittedName>
</protein>
<evidence type="ECO:0000313" key="2">
    <source>
        <dbReference type="Proteomes" id="UP000275199"/>
    </source>
</evidence>
<accession>A0ABX9XIN8</accession>
<dbReference type="EMBL" id="RKKU01000008">
    <property type="protein sequence ID" value="ROZ85272.1"/>
    <property type="molecule type" value="Genomic_DNA"/>
</dbReference>
<reference evidence="1 2" key="1">
    <citation type="submission" date="2018-11" db="EMBL/GenBank/DDBJ databases">
        <authorList>
            <person name="Jang G.I."/>
            <person name="Hwang C.Y."/>
        </authorList>
    </citation>
    <scope>NUCLEOTIDE SEQUENCE [LARGE SCALE GENOMIC DNA]</scope>
    <source>
        <strain evidence="1 2">SSM26</strain>
    </source>
</reference>
<sequence length="61" mass="6984">MLPAQGDLNKPGKAHLKYRLLRPSKPQAQVMLIEAFSQGRWRQKDNVPATGEIKRLVFHFA</sequence>
<keyword evidence="2" id="KW-1185">Reference proteome</keyword>
<comment type="caution">
    <text evidence="1">The sequence shown here is derived from an EMBL/GenBank/DDBJ whole genome shotgun (WGS) entry which is preliminary data.</text>
</comment>
<evidence type="ECO:0000313" key="1">
    <source>
        <dbReference type="EMBL" id="ROZ85272.1"/>
    </source>
</evidence>